<feature type="coiled-coil region" evidence="1">
    <location>
        <begin position="89"/>
        <end position="147"/>
    </location>
</feature>
<dbReference type="Proteomes" id="UP000015100">
    <property type="component" value="Unassembled WGS sequence"/>
</dbReference>
<comment type="caution">
    <text evidence="3">The sequence shown here is derived from an EMBL/GenBank/DDBJ whole genome shotgun (WGS) entry which is preliminary data.</text>
</comment>
<evidence type="ECO:0000256" key="2">
    <source>
        <dbReference type="SAM" id="MobiDB-lite"/>
    </source>
</evidence>
<sequence>MIPVPPTEPKITPKKSTRVTAASSTPERRRRICIKNAKPMGPKSPTVSASADLSPQNPGNNISRSPSAPEFDEESEGMGVATANSEGSIALLTEKIQTLEERLEVLAKKSDECAVWTHAYHQVNRKYRSLQTEIAEQEQVIQSLRRELAHSHGKVAQPK</sequence>
<dbReference type="HOGENOM" id="CLU_1660690_0_0_1"/>
<dbReference type="AlphaFoldDB" id="S8AFK3"/>
<feature type="compositionally biased region" description="Polar residues" evidence="2">
    <location>
        <begin position="45"/>
        <end position="66"/>
    </location>
</feature>
<organism evidence="3 4">
    <name type="scientific">Dactylellina haptotyla (strain CBS 200.50)</name>
    <name type="common">Nematode-trapping fungus</name>
    <name type="synonym">Monacrosporium haptotylum</name>
    <dbReference type="NCBI Taxonomy" id="1284197"/>
    <lineage>
        <taxon>Eukaryota</taxon>
        <taxon>Fungi</taxon>
        <taxon>Dikarya</taxon>
        <taxon>Ascomycota</taxon>
        <taxon>Pezizomycotina</taxon>
        <taxon>Orbiliomycetes</taxon>
        <taxon>Orbiliales</taxon>
        <taxon>Orbiliaceae</taxon>
        <taxon>Dactylellina</taxon>
    </lineage>
</organism>
<name>S8AFK3_DACHA</name>
<reference evidence="3 4" key="1">
    <citation type="journal article" date="2013" name="PLoS Genet.">
        <title>Genomic mechanisms accounting for the adaptation to parasitism in nematode-trapping fungi.</title>
        <authorList>
            <person name="Meerupati T."/>
            <person name="Andersson K.M."/>
            <person name="Friman E."/>
            <person name="Kumar D."/>
            <person name="Tunlid A."/>
            <person name="Ahren D."/>
        </authorList>
    </citation>
    <scope>NUCLEOTIDE SEQUENCE [LARGE SCALE GENOMIC DNA]</scope>
    <source>
        <strain evidence="3 4">CBS 200.50</strain>
    </source>
</reference>
<proteinExistence type="predicted"/>
<evidence type="ECO:0000313" key="4">
    <source>
        <dbReference type="Proteomes" id="UP000015100"/>
    </source>
</evidence>
<evidence type="ECO:0000256" key="1">
    <source>
        <dbReference type="SAM" id="Coils"/>
    </source>
</evidence>
<dbReference type="EMBL" id="AQGS01000443">
    <property type="protein sequence ID" value="EPS39921.1"/>
    <property type="molecule type" value="Genomic_DNA"/>
</dbReference>
<gene>
    <name evidence="3" type="ORF">H072_6249</name>
</gene>
<feature type="region of interest" description="Disordered" evidence="2">
    <location>
        <begin position="1"/>
        <end position="85"/>
    </location>
</feature>
<protein>
    <submittedName>
        <fullName evidence="3">Uncharacterized protein</fullName>
    </submittedName>
</protein>
<reference evidence="4" key="2">
    <citation type="submission" date="2013-04" db="EMBL/GenBank/DDBJ databases">
        <title>Genomic mechanisms accounting for the adaptation to parasitism in nematode-trapping fungi.</title>
        <authorList>
            <person name="Ahren D.G."/>
        </authorList>
    </citation>
    <scope>NUCLEOTIDE SEQUENCE [LARGE SCALE GENOMIC DNA]</scope>
    <source>
        <strain evidence="4">CBS 200.50</strain>
    </source>
</reference>
<keyword evidence="4" id="KW-1185">Reference proteome</keyword>
<evidence type="ECO:0000313" key="3">
    <source>
        <dbReference type="EMBL" id="EPS39921.1"/>
    </source>
</evidence>
<accession>S8AFK3</accession>
<keyword evidence="1" id="KW-0175">Coiled coil</keyword>